<dbReference type="GO" id="GO:0051539">
    <property type="term" value="F:4 iron, 4 sulfur cluster binding"/>
    <property type="evidence" value="ECO:0007669"/>
    <property type="project" value="UniProtKB-KW"/>
</dbReference>
<evidence type="ECO:0000256" key="7">
    <source>
        <dbReference type="ARBA" id="ARBA00023014"/>
    </source>
</evidence>
<comment type="similarity">
    <text evidence="1">Belongs to the organic radical-activating enzymes family.</text>
</comment>
<dbReference type="InterPro" id="IPR058240">
    <property type="entry name" value="rSAM_sf"/>
</dbReference>
<protein>
    <submittedName>
        <fullName evidence="10">Radical SAM protein</fullName>
    </submittedName>
</protein>
<keyword evidence="3 8" id="KW-0949">S-adenosyl-L-methionine</keyword>
<evidence type="ECO:0000256" key="6">
    <source>
        <dbReference type="ARBA" id="ARBA00023004"/>
    </source>
</evidence>
<dbReference type="PANTHER" id="PTHR43075:SF1">
    <property type="entry name" value="FORMATE LYASE ACTIVATING ENZYME, PUTATIVE (AFU_ORTHOLOGUE AFUA_2G15630)-RELATED"/>
    <property type="match status" value="1"/>
</dbReference>
<sequence length="290" mass="32236">MKCTACPRRCGADREKAPGFCGGTATLRAARAALHYWEEPPISGKSGSGAVFLSGCSLRCAFCQNAEISRGNKGKTLTFAQLKEAIDRLIDQGAANINLVNPTHWTDQLCAFFEKYTFPVPIVYNSSGYENVESLKKLDGLVDIYLPDFKYTRPDKAARYSGAADYPEVVLPALREMRRQQPNDIFDGSGMMQKGMIIRHLVLPGNTHSAVEVLDCIRHEFPGAYVSLMAQYTPFGDLRGLPELQRRVTRREYEKVVRHAIDIGLNNVFLQDPEAACTDFIPAFDFSGLL</sequence>
<keyword evidence="6 8" id="KW-0408">Iron</keyword>
<evidence type="ECO:0000313" key="10">
    <source>
        <dbReference type="EMBL" id="HIU68724.1"/>
    </source>
</evidence>
<keyword evidence="4 8" id="KW-0479">Metal-binding</keyword>
<dbReference type="PANTHER" id="PTHR43075">
    <property type="entry name" value="FORMATE LYASE ACTIVATING ENZYME, PUTATIVE (AFU_ORTHOLOGUE AFUA_2G15630)-RELATED"/>
    <property type="match status" value="1"/>
</dbReference>
<keyword evidence="2" id="KW-0004">4Fe-4S</keyword>
<comment type="cofactor">
    <cofactor evidence="8">
        <name>[4Fe-4S] cluster</name>
        <dbReference type="ChEBI" id="CHEBI:49883"/>
    </cofactor>
    <text evidence="8">Binds 1 [4Fe-4S] cluster. The cluster is coordinated with 3 cysteines and an exchangeable S-adenosyl-L-methionine.</text>
</comment>
<dbReference type="AlphaFoldDB" id="A0A9D1MTR2"/>
<evidence type="ECO:0000313" key="11">
    <source>
        <dbReference type="Proteomes" id="UP000824125"/>
    </source>
</evidence>
<dbReference type="InterPro" id="IPR007197">
    <property type="entry name" value="rSAM"/>
</dbReference>
<dbReference type="SUPFAM" id="SSF102114">
    <property type="entry name" value="Radical SAM enzymes"/>
    <property type="match status" value="1"/>
</dbReference>
<name>A0A9D1MTR2_9FIRM</name>
<dbReference type="InterPro" id="IPR001989">
    <property type="entry name" value="Radical_activat_CS"/>
</dbReference>
<dbReference type="PIRSF" id="PIRSF004869">
    <property type="entry name" value="PflX_prd"/>
    <property type="match status" value="1"/>
</dbReference>
<reference evidence="10" key="2">
    <citation type="journal article" date="2021" name="PeerJ">
        <title>Extensive microbial diversity within the chicken gut microbiome revealed by metagenomics and culture.</title>
        <authorList>
            <person name="Gilroy R."/>
            <person name="Ravi A."/>
            <person name="Getino M."/>
            <person name="Pursley I."/>
            <person name="Horton D.L."/>
            <person name="Alikhan N.F."/>
            <person name="Baker D."/>
            <person name="Gharbi K."/>
            <person name="Hall N."/>
            <person name="Watson M."/>
            <person name="Adriaenssens E.M."/>
            <person name="Foster-Nyarko E."/>
            <person name="Jarju S."/>
            <person name="Secka A."/>
            <person name="Antonio M."/>
            <person name="Oren A."/>
            <person name="Chaudhuri R.R."/>
            <person name="La Ragione R."/>
            <person name="Hildebrand F."/>
            <person name="Pallen M.J."/>
        </authorList>
    </citation>
    <scope>NUCLEOTIDE SEQUENCE</scope>
    <source>
        <strain evidence="10">CHK176-6737</strain>
    </source>
</reference>
<evidence type="ECO:0000256" key="5">
    <source>
        <dbReference type="ARBA" id="ARBA00023002"/>
    </source>
</evidence>
<feature type="binding site" evidence="8">
    <location>
        <position position="60"/>
    </location>
    <ligand>
        <name>[4Fe-4S] cluster</name>
        <dbReference type="ChEBI" id="CHEBI:49883"/>
        <note>4Fe-4S-S-AdoMet</note>
    </ligand>
</feature>
<evidence type="ECO:0000256" key="2">
    <source>
        <dbReference type="ARBA" id="ARBA00022485"/>
    </source>
</evidence>
<dbReference type="PROSITE" id="PS01087">
    <property type="entry name" value="RADICAL_ACTIVATING"/>
    <property type="match status" value="1"/>
</dbReference>
<feature type="binding site" evidence="8">
    <location>
        <position position="56"/>
    </location>
    <ligand>
        <name>[4Fe-4S] cluster</name>
        <dbReference type="ChEBI" id="CHEBI:49883"/>
        <note>4Fe-4S-S-AdoMet</note>
    </ligand>
</feature>
<proteinExistence type="inferred from homology"/>
<dbReference type="GO" id="GO:0016491">
    <property type="term" value="F:oxidoreductase activity"/>
    <property type="evidence" value="ECO:0007669"/>
    <property type="project" value="UniProtKB-KW"/>
</dbReference>
<reference evidence="10" key="1">
    <citation type="submission" date="2020-10" db="EMBL/GenBank/DDBJ databases">
        <authorList>
            <person name="Gilroy R."/>
        </authorList>
    </citation>
    <scope>NUCLEOTIDE SEQUENCE</scope>
    <source>
        <strain evidence="10">CHK176-6737</strain>
    </source>
</reference>
<keyword evidence="5" id="KW-0560">Oxidoreductase</keyword>
<dbReference type="Gene3D" id="3.20.20.70">
    <property type="entry name" value="Aldolase class I"/>
    <property type="match status" value="1"/>
</dbReference>
<dbReference type="Proteomes" id="UP000824125">
    <property type="component" value="Unassembled WGS sequence"/>
</dbReference>
<evidence type="ECO:0000256" key="1">
    <source>
        <dbReference type="ARBA" id="ARBA00009777"/>
    </source>
</evidence>
<dbReference type="InterPro" id="IPR016431">
    <property type="entry name" value="Pyrv-formate_lyase-activ_prd"/>
</dbReference>
<evidence type="ECO:0000256" key="3">
    <source>
        <dbReference type="ARBA" id="ARBA00022691"/>
    </source>
</evidence>
<dbReference type="InterPro" id="IPR040085">
    <property type="entry name" value="MJ0674-like"/>
</dbReference>
<feature type="binding site" evidence="8">
    <location>
        <position position="63"/>
    </location>
    <ligand>
        <name>[4Fe-4S] cluster</name>
        <dbReference type="ChEBI" id="CHEBI:49883"/>
        <note>4Fe-4S-S-AdoMet</note>
    </ligand>
</feature>
<dbReference type="SFLD" id="SFLDS00029">
    <property type="entry name" value="Radical_SAM"/>
    <property type="match status" value="1"/>
</dbReference>
<dbReference type="InterPro" id="IPR013785">
    <property type="entry name" value="Aldolase_TIM"/>
</dbReference>
<evidence type="ECO:0000256" key="8">
    <source>
        <dbReference type="PIRSR" id="PIRSR004869-50"/>
    </source>
</evidence>
<accession>A0A9D1MTR2</accession>
<dbReference type="SFLD" id="SFLDG01099">
    <property type="entry name" value="Uncharacterised_Radical_SAM_Su"/>
    <property type="match status" value="1"/>
</dbReference>
<gene>
    <name evidence="10" type="ORF">IAD23_02050</name>
</gene>
<evidence type="ECO:0000256" key="4">
    <source>
        <dbReference type="ARBA" id="ARBA00022723"/>
    </source>
</evidence>
<evidence type="ECO:0000259" key="9">
    <source>
        <dbReference type="Pfam" id="PF04055"/>
    </source>
</evidence>
<dbReference type="EMBL" id="DVNM01000012">
    <property type="protein sequence ID" value="HIU68724.1"/>
    <property type="molecule type" value="Genomic_DNA"/>
</dbReference>
<feature type="domain" description="Radical SAM core" evidence="9">
    <location>
        <begin position="52"/>
        <end position="207"/>
    </location>
</feature>
<organism evidence="10 11">
    <name type="scientific">Candidatus Scybalenecus merdavium</name>
    <dbReference type="NCBI Taxonomy" id="2840939"/>
    <lineage>
        <taxon>Bacteria</taxon>
        <taxon>Bacillati</taxon>
        <taxon>Bacillota</taxon>
        <taxon>Clostridia</taxon>
        <taxon>Eubacteriales</taxon>
        <taxon>Oscillospiraceae</taxon>
        <taxon>Oscillospiraceae incertae sedis</taxon>
        <taxon>Candidatus Scybalenecus</taxon>
    </lineage>
</organism>
<comment type="caution">
    <text evidence="10">The sequence shown here is derived from an EMBL/GenBank/DDBJ whole genome shotgun (WGS) entry which is preliminary data.</text>
</comment>
<dbReference type="GO" id="GO:0046872">
    <property type="term" value="F:metal ion binding"/>
    <property type="evidence" value="ECO:0007669"/>
    <property type="project" value="UniProtKB-KW"/>
</dbReference>
<dbReference type="Pfam" id="PF04055">
    <property type="entry name" value="Radical_SAM"/>
    <property type="match status" value="1"/>
</dbReference>
<keyword evidence="7 8" id="KW-0411">Iron-sulfur</keyword>